<dbReference type="InterPro" id="IPR032710">
    <property type="entry name" value="NTF2-like_dom_sf"/>
</dbReference>
<dbReference type="Proteomes" id="UP000461409">
    <property type="component" value="Unassembled WGS sequence"/>
</dbReference>
<dbReference type="Pfam" id="PF12680">
    <property type="entry name" value="SnoaL_2"/>
    <property type="match status" value="1"/>
</dbReference>
<keyword evidence="3" id="KW-1185">Reference proteome</keyword>
<dbReference type="SUPFAM" id="SSF54427">
    <property type="entry name" value="NTF2-like"/>
    <property type="match status" value="1"/>
</dbReference>
<sequence>MSDTLEDKKAIARKYMEAVSNFDAATIMSLVSDDFKIITKGTSVLSGERTMADMPALTEKMSAKLDGPVQTEILSMIAEGDRVAIEMEGKGKSVDGKAYDNQYLFILHIADGKVHSMTEYMDTRLVDDVFG</sequence>
<protein>
    <recommendedName>
        <fullName evidence="1">SnoaL-like domain-containing protein</fullName>
    </recommendedName>
</protein>
<organism evidence="2 3">
    <name type="scientific">Aurantiacibacter rhizosphaerae</name>
    <dbReference type="NCBI Taxonomy" id="2691582"/>
    <lineage>
        <taxon>Bacteria</taxon>
        <taxon>Pseudomonadati</taxon>
        <taxon>Pseudomonadota</taxon>
        <taxon>Alphaproteobacteria</taxon>
        <taxon>Sphingomonadales</taxon>
        <taxon>Erythrobacteraceae</taxon>
        <taxon>Aurantiacibacter</taxon>
    </lineage>
</organism>
<dbReference type="EMBL" id="WUBR01000002">
    <property type="protein sequence ID" value="MWV27765.1"/>
    <property type="molecule type" value="Genomic_DNA"/>
</dbReference>
<evidence type="ECO:0000259" key="1">
    <source>
        <dbReference type="Pfam" id="PF12680"/>
    </source>
</evidence>
<dbReference type="Gene3D" id="3.10.450.50">
    <property type="match status" value="1"/>
</dbReference>
<name>A0A844XE48_9SPHN</name>
<reference evidence="2 3" key="1">
    <citation type="submission" date="2019-12" db="EMBL/GenBank/DDBJ databases">
        <authorList>
            <person name="Lee S.D."/>
        </authorList>
    </citation>
    <scope>NUCLEOTIDE SEQUENCE [LARGE SCALE GENOMIC DNA]</scope>
    <source>
        <strain evidence="2 3">GH3-10</strain>
    </source>
</reference>
<feature type="domain" description="SnoaL-like" evidence="1">
    <location>
        <begin position="12"/>
        <end position="114"/>
    </location>
</feature>
<dbReference type="PANTHER" id="PTHR41252">
    <property type="entry name" value="BLR2505 PROTEIN"/>
    <property type="match status" value="1"/>
</dbReference>
<dbReference type="RefSeq" id="WP_160485443.1">
    <property type="nucleotide sequence ID" value="NZ_WUBR01000002.1"/>
</dbReference>
<proteinExistence type="predicted"/>
<dbReference type="AlphaFoldDB" id="A0A844XE48"/>
<comment type="caution">
    <text evidence="2">The sequence shown here is derived from an EMBL/GenBank/DDBJ whole genome shotgun (WGS) entry which is preliminary data.</text>
</comment>
<reference evidence="2 3" key="2">
    <citation type="submission" date="2020-02" db="EMBL/GenBank/DDBJ databases">
        <title>Erythrobacter dongmakensis sp. nov., isolated from a tidal mudflat.</title>
        <authorList>
            <person name="Kim I.S."/>
        </authorList>
    </citation>
    <scope>NUCLEOTIDE SEQUENCE [LARGE SCALE GENOMIC DNA]</scope>
    <source>
        <strain evidence="2 3">GH3-10</strain>
    </source>
</reference>
<gene>
    <name evidence="2" type="ORF">GRF63_07585</name>
</gene>
<evidence type="ECO:0000313" key="2">
    <source>
        <dbReference type="EMBL" id="MWV27765.1"/>
    </source>
</evidence>
<evidence type="ECO:0000313" key="3">
    <source>
        <dbReference type="Proteomes" id="UP000461409"/>
    </source>
</evidence>
<dbReference type="PANTHER" id="PTHR41252:SF1">
    <property type="entry name" value="BLR2505 PROTEIN"/>
    <property type="match status" value="1"/>
</dbReference>
<dbReference type="InterPro" id="IPR037401">
    <property type="entry name" value="SnoaL-like"/>
</dbReference>
<accession>A0A844XE48</accession>